<evidence type="ECO:0000313" key="1">
    <source>
        <dbReference type="EMBL" id="SMH71207.1"/>
    </source>
</evidence>
<dbReference type="RefSeq" id="WP_157927220.1">
    <property type="nucleotide sequence ID" value="NZ_LT841358.1"/>
</dbReference>
<dbReference type="Proteomes" id="UP000230607">
    <property type="component" value="Chromosome 1"/>
</dbReference>
<name>A0A2H1FEM0_9ARCH</name>
<evidence type="ECO:0000313" key="2">
    <source>
        <dbReference type="Proteomes" id="UP000230607"/>
    </source>
</evidence>
<accession>A0A2H1FEM0</accession>
<sequence>MDKIFAIPPTIFVGTIALLYVFQMVSSGEFSQNMINNKIESIASKDNLAVLHVSESIDSHAVMHLSTVLYNAGNASIHDIKFSMGNMGLLGRPYDKSVITTNLNPGKTVSYDEIVMPVKGDPNIGTKMPVTIEGILQNGKNIILHASTVVGKTN</sequence>
<dbReference type="AlphaFoldDB" id="A0A2H1FEM0"/>
<dbReference type="EMBL" id="LT841358">
    <property type="protein sequence ID" value="SMH71207.1"/>
    <property type="molecule type" value="Genomic_DNA"/>
</dbReference>
<organism evidence="1 2">
    <name type="scientific">Candidatus Nitrosotalea okcheonensis</name>
    <dbReference type="NCBI Taxonomy" id="1903276"/>
    <lineage>
        <taxon>Archaea</taxon>
        <taxon>Nitrososphaerota</taxon>
        <taxon>Nitrososphaeria</taxon>
        <taxon>Nitrosotaleales</taxon>
        <taxon>Nitrosotaleaceae</taxon>
        <taxon>Nitrosotalea</taxon>
    </lineage>
</organism>
<proteinExistence type="predicted"/>
<gene>
    <name evidence="1" type="ORF">NCS_11014</name>
</gene>
<keyword evidence="2" id="KW-1185">Reference proteome</keyword>
<protein>
    <submittedName>
        <fullName evidence="1">Uncharacterized protein</fullName>
    </submittedName>
</protein>
<reference evidence="2" key="1">
    <citation type="submission" date="2017-03" db="EMBL/GenBank/DDBJ databases">
        <authorList>
            <person name="Herbold C."/>
        </authorList>
    </citation>
    <scope>NUCLEOTIDE SEQUENCE [LARGE SCALE GENOMIC DNA]</scope>
</reference>